<evidence type="ECO:0000313" key="14">
    <source>
        <dbReference type="Proteomes" id="UP000215902"/>
    </source>
</evidence>
<keyword evidence="14" id="KW-1185">Reference proteome</keyword>
<evidence type="ECO:0000256" key="5">
    <source>
        <dbReference type="ARBA" id="ARBA00022692"/>
    </source>
</evidence>
<evidence type="ECO:0000256" key="7">
    <source>
        <dbReference type="ARBA" id="ARBA00023053"/>
    </source>
</evidence>
<keyword evidence="10" id="KW-0739">Sodium transport</keyword>
<evidence type="ECO:0000256" key="6">
    <source>
        <dbReference type="ARBA" id="ARBA00022989"/>
    </source>
</evidence>
<feature type="compositionally biased region" description="Polar residues" evidence="11">
    <location>
        <begin position="347"/>
        <end position="356"/>
    </location>
</feature>
<keyword evidence="8" id="KW-0406">Ion transport</keyword>
<organism evidence="13 14">
    <name type="scientific">Macrostomum lignano</name>
    <dbReference type="NCBI Taxonomy" id="282301"/>
    <lineage>
        <taxon>Eukaryota</taxon>
        <taxon>Metazoa</taxon>
        <taxon>Spiralia</taxon>
        <taxon>Lophotrochozoa</taxon>
        <taxon>Platyhelminthes</taxon>
        <taxon>Rhabditophora</taxon>
        <taxon>Macrostomorpha</taxon>
        <taxon>Macrostomida</taxon>
        <taxon>Macrostomidae</taxon>
        <taxon>Macrostomum</taxon>
    </lineage>
</organism>
<dbReference type="Proteomes" id="UP000215902">
    <property type="component" value="Unassembled WGS sequence"/>
</dbReference>
<dbReference type="PANTHER" id="PTHR42985:SF40">
    <property type="entry name" value="LD47995P-RELATED"/>
    <property type="match status" value="1"/>
</dbReference>
<evidence type="ECO:0000256" key="12">
    <source>
        <dbReference type="SAM" id="Phobius"/>
    </source>
</evidence>
<comment type="caution">
    <text evidence="13">The sequence shown here is derived from an EMBL/GenBank/DDBJ whole genome shotgun (WGS) entry which is preliminary data.</text>
</comment>
<evidence type="ECO:0000256" key="9">
    <source>
        <dbReference type="ARBA" id="ARBA00023136"/>
    </source>
</evidence>
<dbReference type="InterPro" id="IPR051163">
    <property type="entry name" value="Sodium:Solute_Symporter_SSF"/>
</dbReference>
<feature type="region of interest" description="Disordered" evidence="11">
    <location>
        <begin position="332"/>
        <end position="356"/>
    </location>
</feature>
<dbReference type="GO" id="GO:0005886">
    <property type="term" value="C:plasma membrane"/>
    <property type="evidence" value="ECO:0007669"/>
    <property type="project" value="UniProtKB-SubCell"/>
</dbReference>
<dbReference type="InterPro" id="IPR001734">
    <property type="entry name" value="Na/solute_symporter"/>
</dbReference>
<feature type="transmembrane region" description="Helical" evidence="12">
    <location>
        <begin position="165"/>
        <end position="184"/>
    </location>
</feature>
<dbReference type="Gene3D" id="1.20.1730.10">
    <property type="entry name" value="Sodium/glucose cotransporter"/>
    <property type="match status" value="1"/>
</dbReference>
<accession>A0A267DQY3</accession>
<feature type="transmembrane region" description="Helical" evidence="12">
    <location>
        <begin position="135"/>
        <end position="153"/>
    </location>
</feature>
<keyword evidence="3" id="KW-0813">Transport</keyword>
<keyword evidence="9 12" id="KW-0472">Membrane</keyword>
<evidence type="ECO:0000256" key="10">
    <source>
        <dbReference type="ARBA" id="ARBA00023201"/>
    </source>
</evidence>
<dbReference type="EMBL" id="NIVC01003373">
    <property type="protein sequence ID" value="PAA51708.1"/>
    <property type="molecule type" value="Genomic_DNA"/>
</dbReference>
<protein>
    <submittedName>
        <fullName evidence="13">Uncharacterized protein</fullName>
    </submittedName>
</protein>
<dbReference type="InterPro" id="IPR038377">
    <property type="entry name" value="Na/Glc_symporter_sf"/>
</dbReference>
<keyword evidence="6 12" id="KW-1133">Transmembrane helix</keyword>
<name>A0A267DQY3_9PLAT</name>
<dbReference type="STRING" id="282301.A0A267DQY3"/>
<keyword evidence="4" id="KW-1003">Cell membrane</keyword>
<keyword evidence="5 12" id="KW-0812">Transmembrane</keyword>
<evidence type="ECO:0000256" key="11">
    <source>
        <dbReference type="SAM" id="MobiDB-lite"/>
    </source>
</evidence>
<feature type="transmembrane region" description="Helical" evidence="12">
    <location>
        <begin position="275"/>
        <end position="299"/>
    </location>
</feature>
<comment type="similarity">
    <text evidence="2">Belongs to the sodium:solute symporter (SSF) (TC 2.A.21) family.</text>
</comment>
<sequence>MFGWIPWYGPNQAAFQRFASLPSLTKAKWSILLNVPGVALLFILLAFAGYTLFSFYTIRGCDPYSDGLIKSVNQLLPYYVRHEMDIPALPGIIVACILSGAFSTTSTVLNSQAAVTVIDFLQPCRQLTDRQATLATKWLVVVYGLLGSILAFASSQLTGISLKQISGSLLNATTGATLGIYLLATCVPKSTWQSAFIGSLVSLALVGWLCLGAFISPGVAKAIMLPLATRNCSRNEESAVLQSTTLTADWMTSSAVLDNASGSSLLDEYFYSISFQWYGLIGAASCLLVGLLLSLPTLLNPDAEAAEEKYILPVMRRFVKCQINVELSEKPADKSAMSDSGPPVWGSYTTQQSTYL</sequence>
<dbReference type="PANTHER" id="PTHR42985">
    <property type="entry name" value="SODIUM-COUPLED MONOCARBOXYLATE TRANSPORTER"/>
    <property type="match status" value="1"/>
</dbReference>
<dbReference type="PROSITE" id="PS50283">
    <property type="entry name" value="NA_SOLUT_SYMP_3"/>
    <property type="match status" value="1"/>
</dbReference>
<dbReference type="OrthoDB" id="6132759at2759"/>
<gene>
    <name evidence="13" type="ORF">BOX15_Mlig000170g2</name>
</gene>
<comment type="subcellular location">
    <subcellularLocation>
        <location evidence="1">Cell membrane</location>
        <topology evidence="1">Multi-pass membrane protein</topology>
    </subcellularLocation>
</comment>
<proteinExistence type="inferred from homology"/>
<evidence type="ECO:0000313" key="13">
    <source>
        <dbReference type="EMBL" id="PAA51708.1"/>
    </source>
</evidence>
<evidence type="ECO:0000256" key="2">
    <source>
        <dbReference type="ARBA" id="ARBA00006434"/>
    </source>
</evidence>
<evidence type="ECO:0000256" key="8">
    <source>
        <dbReference type="ARBA" id="ARBA00023065"/>
    </source>
</evidence>
<dbReference type="GO" id="GO:0006814">
    <property type="term" value="P:sodium ion transport"/>
    <property type="evidence" value="ECO:0007669"/>
    <property type="project" value="UniProtKB-KW"/>
</dbReference>
<keyword evidence="7" id="KW-0915">Sodium</keyword>
<feature type="transmembrane region" description="Helical" evidence="12">
    <location>
        <begin position="196"/>
        <end position="215"/>
    </location>
</feature>
<evidence type="ECO:0000256" key="1">
    <source>
        <dbReference type="ARBA" id="ARBA00004651"/>
    </source>
</evidence>
<dbReference type="AlphaFoldDB" id="A0A267DQY3"/>
<feature type="transmembrane region" description="Helical" evidence="12">
    <location>
        <begin position="31"/>
        <end position="53"/>
    </location>
</feature>
<evidence type="ECO:0000256" key="3">
    <source>
        <dbReference type="ARBA" id="ARBA00022448"/>
    </source>
</evidence>
<evidence type="ECO:0000256" key="4">
    <source>
        <dbReference type="ARBA" id="ARBA00022475"/>
    </source>
</evidence>
<dbReference type="GO" id="GO:0015293">
    <property type="term" value="F:symporter activity"/>
    <property type="evidence" value="ECO:0007669"/>
    <property type="project" value="TreeGrafter"/>
</dbReference>
<reference evidence="13 14" key="1">
    <citation type="submission" date="2017-06" db="EMBL/GenBank/DDBJ databases">
        <title>A platform for efficient transgenesis in Macrostomum lignano, a flatworm model organism for stem cell research.</title>
        <authorList>
            <person name="Berezikov E."/>
        </authorList>
    </citation>
    <scope>NUCLEOTIDE SEQUENCE [LARGE SCALE GENOMIC DNA]</scope>
    <source>
        <strain evidence="13">DV1</strain>
        <tissue evidence="13">Whole organism</tissue>
    </source>
</reference>